<dbReference type="SUPFAM" id="SSF52047">
    <property type="entry name" value="RNI-like"/>
    <property type="match status" value="1"/>
</dbReference>
<dbReference type="Gene3D" id="1.20.1280.50">
    <property type="match status" value="1"/>
</dbReference>
<proteinExistence type="predicted"/>
<dbReference type="EMBL" id="NKXS01004651">
    <property type="protein sequence ID" value="PIN05721.1"/>
    <property type="molecule type" value="Genomic_DNA"/>
</dbReference>
<keyword evidence="4" id="KW-1185">Reference proteome</keyword>
<evidence type="ECO:0000313" key="4">
    <source>
        <dbReference type="Proteomes" id="UP000231279"/>
    </source>
</evidence>
<name>A0A2G9GK99_9LAMI</name>
<dbReference type="InterPro" id="IPR055357">
    <property type="entry name" value="LRR_At1g61320_AtMIF1"/>
</dbReference>
<feature type="region of interest" description="Disordered" evidence="1">
    <location>
        <begin position="1"/>
        <end position="28"/>
    </location>
</feature>
<dbReference type="InterPro" id="IPR053781">
    <property type="entry name" value="F-box_AtFBL13-like"/>
</dbReference>
<comment type="caution">
    <text evidence="3">The sequence shown here is derived from an EMBL/GenBank/DDBJ whole genome shotgun (WGS) entry which is preliminary data.</text>
</comment>
<accession>A0A2G9GK99</accession>
<dbReference type="OrthoDB" id="904061at2759"/>
<evidence type="ECO:0000259" key="2">
    <source>
        <dbReference type="PROSITE" id="PS50181"/>
    </source>
</evidence>
<reference evidence="4" key="1">
    <citation type="journal article" date="2018" name="Gigascience">
        <title>Genome assembly of the Pink Ipe (Handroanthus impetiginosus, Bignoniaceae), a highly valued, ecologically keystone Neotropical timber forest tree.</title>
        <authorList>
            <person name="Silva-Junior O.B."/>
            <person name="Grattapaglia D."/>
            <person name="Novaes E."/>
            <person name="Collevatti R.G."/>
        </authorList>
    </citation>
    <scope>NUCLEOTIDE SEQUENCE [LARGE SCALE GENOMIC DNA]</scope>
    <source>
        <strain evidence="4">cv. UFG-1</strain>
    </source>
</reference>
<dbReference type="Proteomes" id="UP000231279">
    <property type="component" value="Unassembled WGS sequence"/>
</dbReference>
<evidence type="ECO:0000313" key="3">
    <source>
        <dbReference type="EMBL" id="PIN05721.1"/>
    </source>
</evidence>
<dbReference type="Gene3D" id="3.80.10.10">
    <property type="entry name" value="Ribonuclease Inhibitor"/>
    <property type="match status" value="1"/>
</dbReference>
<dbReference type="AlphaFoldDB" id="A0A2G9GK99"/>
<organism evidence="3 4">
    <name type="scientific">Handroanthus impetiginosus</name>
    <dbReference type="NCBI Taxonomy" id="429701"/>
    <lineage>
        <taxon>Eukaryota</taxon>
        <taxon>Viridiplantae</taxon>
        <taxon>Streptophyta</taxon>
        <taxon>Embryophyta</taxon>
        <taxon>Tracheophyta</taxon>
        <taxon>Spermatophyta</taxon>
        <taxon>Magnoliopsida</taxon>
        <taxon>eudicotyledons</taxon>
        <taxon>Gunneridae</taxon>
        <taxon>Pentapetalae</taxon>
        <taxon>asterids</taxon>
        <taxon>lamiids</taxon>
        <taxon>Lamiales</taxon>
        <taxon>Bignoniaceae</taxon>
        <taxon>Crescentiina</taxon>
        <taxon>Tabebuia alliance</taxon>
        <taxon>Handroanthus</taxon>
    </lineage>
</organism>
<dbReference type="InterPro" id="IPR053772">
    <property type="entry name" value="At1g61320/At1g61330-like"/>
</dbReference>
<feature type="domain" description="F-box" evidence="2">
    <location>
        <begin position="27"/>
        <end position="80"/>
    </location>
</feature>
<dbReference type="InterPro" id="IPR001810">
    <property type="entry name" value="F-box_dom"/>
</dbReference>
<dbReference type="InterPro" id="IPR032675">
    <property type="entry name" value="LRR_dom_sf"/>
</dbReference>
<dbReference type="Pfam" id="PF00646">
    <property type="entry name" value="F-box"/>
    <property type="match status" value="1"/>
</dbReference>
<dbReference type="PANTHER" id="PTHR34145">
    <property type="entry name" value="OS02G0105600 PROTEIN"/>
    <property type="match status" value="1"/>
</dbReference>
<dbReference type="SMART" id="SM00256">
    <property type="entry name" value="FBOX"/>
    <property type="match status" value="1"/>
</dbReference>
<sequence>MKRPRTHEYPTSSKSQKKTKNHEDDDQDRLSMLPEPILHHILSYLPTKDATKTSVLSKTFNSAWKSSPVLDFNQYSFQKYSRKNAKTQRRSSTVQDFCNYVDRTISNRDLVQTGISKFQVVVNFNSRNITSYHKNLDRWLNYAMDNNVQELILAHHLSSRAKDHQWGRYVLPESPFRAKSLENLDLFGCQFPPNNGNIGLVSLKKLKLSRVYIDQETLQNILSTCCHLEELEINLCEGFEAIKVSGLSLKKVDLYLARDRVQNVVISAPNLEFLSYGGGCANVQSSLERSNNFQSLKELILHDVDITDGFFRVIPQFPQLEKMELARCCFLESVRISNVRVLGCLSIYECFRIKEIELHVSCLSCFRYDGVMYESPGDMIDVSDKFKVFRI</sequence>
<dbReference type="Pfam" id="PF23622">
    <property type="entry name" value="LRR_At1g61320_AtMIF1"/>
    <property type="match status" value="1"/>
</dbReference>
<dbReference type="PROSITE" id="PS50181">
    <property type="entry name" value="FBOX"/>
    <property type="match status" value="1"/>
</dbReference>
<evidence type="ECO:0000256" key="1">
    <source>
        <dbReference type="SAM" id="MobiDB-lite"/>
    </source>
</evidence>
<protein>
    <recommendedName>
        <fullName evidence="2">F-box domain-containing protein</fullName>
    </recommendedName>
</protein>
<dbReference type="InterPro" id="IPR036047">
    <property type="entry name" value="F-box-like_dom_sf"/>
</dbReference>
<dbReference type="CDD" id="cd22160">
    <property type="entry name" value="F-box_AtFBL13-like"/>
    <property type="match status" value="1"/>
</dbReference>
<dbReference type="STRING" id="429701.A0A2G9GK99"/>
<dbReference type="SUPFAM" id="SSF81383">
    <property type="entry name" value="F-box domain"/>
    <property type="match status" value="1"/>
</dbReference>
<dbReference type="PANTHER" id="PTHR34145:SF28">
    <property type="entry name" value="F-BOX DOMAIN-CONTAINING PROTEIN"/>
    <property type="match status" value="1"/>
</dbReference>
<gene>
    <name evidence="3" type="ORF">CDL12_21750</name>
</gene>